<dbReference type="CDD" id="cd07989">
    <property type="entry name" value="LPLAT_AGPAT-like"/>
    <property type="match status" value="1"/>
</dbReference>
<dbReference type="PANTHER" id="PTHR10434:SF40">
    <property type="entry name" value="1-ACYL-SN-GLYCEROL-3-PHOSPHATE ACYLTRANSFERASE"/>
    <property type="match status" value="1"/>
</dbReference>
<proteinExistence type="predicted"/>
<comment type="caution">
    <text evidence="6">The sequence shown here is derived from an EMBL/GenBank/DDBJ whole genome shotgun (WGS) entry which is preliminary data.</text>
</comment>
<accession>A0A9W6MPM4</accession>
<protein>
    <submittedName>
        <fullName evidence="6">1-acyl-sn-glycerol-3-phosphate acyltransferase</fullName>
    </submittedName>
</protein>
<reference evidence="6" key="2">
    <citation type="submission" date="2023-01" db="EMBL/GenBank/DDBJ databases">
        <authorList>
            <person name="Sun Q."/>
            <person name="Evtushenko L."/>
        </authorList>
    </citation>
    <scope>NUCLEOTIDE SEQUENCE</scope>
    <source>
        <strain evidence="6">VKM B-1513</strain>
    </source>
</reference>
<evidence type="ECO:0000256" key="3">
    <source>
        <dbReference type="ARBA" id="ARBA00023315"/>
    </source>
</evidence>
<dbReference type="RefSeq" id="WP_271187675.1">
    <property type="nucleotide sequence ID" value="NZ_BSFE01000010.1"/>
</dbReference>
<keyword evidence="2" id="KW-0808">Transferase</keyword>
<evidence type="ECO:0000313" key="6">
    <source>
        <dbReference type="EMBL" id="GLK53322.1"/>
    </source>
</evidence>
<dbReference type="InterPro" id="IPR002123">
    <property type="entry name" value="Plipid/glycerol_acylTrfase"/>
</dbReference>
<keyword evidence="3 6" id="KW-0012">Acyltransferase</keyword>
<evidence type="ECO:0000256" key="1">
    <source>
        <dbReference type="ARBA" id="ARBA00005189"/>
    </source>
</evidence>
<dbReference type="Proteomes" id="UP001143486">
    <property type="component" value="Unassembled WGS sequence"/>
</dbReference>
<keyword evidence="4" id="KW-0472">Membrane</keyword>
<dbReference type="PANTHER" id="PTHR10434">
    <property type="entry name" value="1-ACYL-SN-GLYCEROL-3-PHOSPHATE ACYLTRANSFERASE"/>
    <property type="match status" value="1"/>
</dbReference>
<feature type="transmembrane region" description="Helical" evidence="4">
    <location>
        <begin position="12"/>
        <end position="29"/>
    </location>
</feature>
<gene>
    <name evidence="6" type="ORF">GCM10017621_28300</name>
</gene>
<evidence type="ECO:0000256" key="4">
    <source>
        <dbReference type="SAM" id="Phobius"/>
    </source>
</evidence>
<dbReference type="SMART" id="SM00563">
    <property type="entry name" value="PlsC"/>
    <property type="match status" value="1"/>
</dbReference>
<keyword evidence="4" id="KW-1133">Transmembrane helix</keyword>
<dbReference type="SUPFAM" id="SSF69593">
    <property type="entry name" value="Glycerol-3-phosphate (1)-acyltransferase"/>
    <property type="match status" value="1"/>
</dbReference>
<feature type="domain" description="Phospholipid/glycerol acyltransferase" evidence="5">
    <location>
        <begin position="68"/>
        <end position="184"/>
    </location>
</feature>
<dbReference type="Pfam" id="PF01553">
    <property type="entry name" value="Acyltransferase"/>
    <property type="match status" value="1"/>
</dbReference>
<sequence length="257" mass="28143">MRSFVFNCAYWFLSGVYAIVCAILALVPGRRVLMHGLRSYCRATVILMRVVCGIRVEVRGTAPKDQPVIIGAKHQSWGDGIVMMAKCGDVNFVCGDHMLKFPLIGWVLKRCGAIVLSNGGGAEAQKSLTEGIARSQGEGRPRPVLIYPEGHLTPVGEGLRYRSGVWRLSQALDRPIIPVATNLGQCWPQQGWAKHAGTAVIEFMDPIAPSADRDAVLAELESRVEARSRELEAEYAARFAPREERAQSASRPVRSCA</sequence>
<reference evidence="6" key="1">
    <citation type="journal article" date="2014" name="Int. J. Syst. Evol. Microbiol.">
        <title>Complete genome sequence of Corynebacterium casei LMG S-19264T (=DSM 44701T), isolated from a smear-ripened cheese.</title>
        <authorList>
            <consortium name="US DOE Joint Genome Institute (JGI-PGF)"/>
            <person name="Walter F."/>
            <person name="Albersmeier A."/>
            <person name="Kalinowski J."/>
            <person name="Ruckert C."/>
        </authorList>
    </citation>
    <scope>NUCLEOTIDE SEQUENCE</scope>
    <source>
        <strain evidence="6">VKM B-1513</strain>
    </source>
</reference>
<evidence type="ECO:0000313" key="7">
    <source>
        <dbReference type="Proteomes" id="UP001143486"/>
    </source>
</evidence>
<evidence type="ECO:0000256" key="2">
    <source>
        <dbReference type="ARBA" id="ARBA00022679"/>
    </source>
</evidence>
<name>A0A9W6MPM4_9PROT</name>
<dbReference type="EMBL" id="BSFE01000010">
    <property type="protein sequence ID" value="GLK53322.1"/>
    <property type="molecule type" value="Genomic_DNA"/>
</dbReference>
<dbReference type="AlphaFoldDB" id="A0A9W6MPM4"/>
<keyword evidence="7" id="KW-1185">Reference proteome</keyword>
<evidence type="ECO:0000259" key="5">
    <source>
        <dbReference type="SMART" id="SM00563"/>
    </source>
</evidence>
<dbReference type="GO" id="GO:0006654">
    <property type="term" value="P:phosphatidic acid biosynthetic process"/>
    <property type="evidence" value="ECO:0007669"/>
    <property type="project" value="TreeGrafter"/>
</dbReference>
<comment type="pathway">
    <text evidence="1">Lipid metabolism.</text>
</comment>
<dbReference type="GO" id="GO:0003841">
    <property type="term" value="F:1-acylglycerol-3-phosphate O-acyltransferase activity"/>
    <property type="evidence" value="ECO:0007669"/>
    <property type="project" value="TreeGrafter"/>
</dbReference>
<keyword evidence="4" id="KW-0812">Transmembrane</keyword>
<organism evidence="6 7">
    <name type="scientific">Maricaulis virginensis</name>
    <dbReference type="NCBI Taxonomy" id="144022"/>
    <lineage>
        <taxon>Bacteria</taxon>
        <taxon>Pseudomonadati</taxon>
        <taxon>Pseudomonadota</taxon>
        <taxon>Alphaproteobacteria</taxon>
        <taxon>Maricaulales</taxon>
        <taxon>Maricaulaceae</taxon>
        <taxon>Maricaulis</taxon>
    </lineage>
</organism>